<evidence type="ECO:0000313" key="3">
    <source>
        <dbReference type="Proteomes" id="UP000602442"/>
    </source>
</evidence>
<feature type="domain" description="AB hydrolase-1" evidence="1">
    <location>
        <begin position="84"/>
        <end position="278"/>
    </location>
</feature>
<dbReference type="RefSeq" id="WP_197921699.1">
    <property type="nucleotide sequence ID" value="NZ_CAWPTA010000008.1"/>
</dbReference>
<dbReference type="InterPro" id="IPR000073">
    <property type="entry name" value="AB_hydrolase_1"/>
</dbReference>
<reference evidence="2 3" key="1">
    <citation type="submission" date="2020-11" db="EMBL/GenBank/DDBJ databases">
        <title>Erythrobacter sediminis sp. nov., a marine bacterium from a tidal flat of Garorim Bay.</title>
        <authorList>
            <person name="Kim D."/>
            <person name="Yoo Y."/>
            <person name="Kim J.-J."/>
        </authorList>
    </citation>
    <scope>NUCLEOTIDE SEQUENCE [LARGE SCALE GENOMIC DNA]</scope>
    <source>
        <strain evidence="2 3">JGD-13</strain>
    </source>
</reference>
<evidence type="ECO:0000259" key="1">
    <source>
        <dbReference type="Pfam" id="PF12697"/>
    </source>
</evidence>
<accession>A0ABS0N5C0</accession>
<organism evidence="2 3">
    <name type="scientific">Aurantiacibacter sediminis</name>
    <dbReference type="NCBI Taxonomy" id="2793064"/>
    <lineage>
        <taxon>Bacteria</taxon>
        <taxon>Pseudomonadati</taxon>
        <taxon>Pseudomonadota</taxon>
        <taxon>Alphaproteobacteria</taxon>
        <taxon>Sphingomonadales</taxon>
        <taxon>Erythrobacteraceae</taxon>
        <taxon>Aurantiacibacter</taxon>
    </lineage>
</organism>
<dbReference type="InterPro" id="IPR029058">
    <property type="entry name" value="AB_hydrolase_fold"/>
</dbReference>
<sequence length="289" mass="31170">MKAKLPPLFQKLSAASPAAAGKAAHFLFTHPLPTAIRSEAEKRLARKAQAKLTEAERTDMWVNGYRIASYRFAAATPKPRGTVMMVHGWTSASAFMTAPIPALCERGYDVVAFDMPAHGKSSGRRAELMDCVLAMIAVADRHGPIDQIIAHSFGGPVTTMTIAGGLSKGLTDQTRLLFIASPNRLADVTEQFSRAIGLSREAQAEFEKRLVQPFGVDLDAMDGNLLLSDCPNPLTILHSRDDREVAFDAAEKFASLGEQVTLRPLNGLGHRRILHAQPSVAAMLDAVSG</sequence>
<evidence type="ECO:0000313" key="2">
    <source>
        <dbReference type="EMBL" id="MBH5322978.1"/>
    </source>
</evidence>
<gene>
    <name evidence="2" type="ORF">I5L03_10330</name>
</gene>
<dbReference type="Proteomes" id="UP000602442">
    <property type="component" value="Unassembled WGS sequence"/>
</dbReference>
<dbReference type="SUPFAM" id="SSF53474">
    <property type="entry name" value="alpha/beta-Hydrolases"/>
    <property type="match status" value="1"/>
</dbReference>
<dbReference type="Pfam" id="PF12697">
    <property type="entry name" value="Abhydrolase_6"/>
    <property type="match status" value="1"/>
</dbReference>
<name>A0ABS0N5C0_9SPHN</name>
<protein>
    <submittedName>
        <fullName evidence="2">Alpha/beta fold hydrolase</fullName>
    </submittedName>
</protein>
<dbReference type="GO" id="GO:0016787">
    <property type="term" value="F:hydrolase activity"/>
    <property type="evidence" value="ECO:0007669"/>
    <property type="project" value="UniProtKB-KW"/>
</dbReference>
<keyword evidence="3" id="KW-1185">Reference proteome</keyword>
<dbReference type="Gene3D" id="3.40.50.1820">
    <property type="entry name" value="alpha/beta hydrolase"/>
    <property type="match status" value="1"/>
</dbReference>
<dbReference type="EMBL" id="JAEANY010000003">
    <property type="protein sequence ID" value="MBH5322978.1"/>
    <property type="molecule type" value="Genomic_DNA"/>
</dbReference>
<comment type="caution">
    <text evidence="2">The sequence shown here is derived from an EMBL/GenBank/DDBJ whole genome shotgun (WGS) entry which is preliminary data.</text>
</comment>
<keyword evidence="2" id="KW-0378">Hydrolase</keyword>
<proteinExistence type="predicted"/>